<dbReference type="STRING" id="77166.U4UT87"/>
<gene>
    <name evidence="1" type="ORF">D910_00208</name>
</gene>
<dbReference type="Proteomes" id="UP000030742">
    <property type="component" value="Unassembled WGS sequence"/>
</dbReference>
<organism evidence="1 2">
    <name type="scientific">Dendroctonus ponderosae</name>
    <name type="common">Mountain pine beetle</name>
    <dbReference type="NCBI Taxonomy" id="77166"/>
    <lineage>
        <taxon>Eukaryota</taxon>
        <taxon>Metazoa</taxon>
        <taxon>Ecdysozoa</taxon>
        <taxon>Arthropoda</taxon>
        <taxon>Hexapoda</taxon>
        <taxon>Insecta</taxon>
        <taxon>Pterygota</taxon>
        <taxon>Neoptera</taxon>
        <taxon>Endopterygota</taxon>
        <taxon>Coleoptera</taxon>
        <taxon>Polyphaga</taxon>
        <taxon>Cucujiformia</taxon>
        <taxon>Curculionidae</taxon>
        <taxon>Scolytinae</taxon>
        <taxon>Dendroctonus</taxon>
    </lineage>
</organism>
<evidence type="ECO:0008006" key="3">
    <source>
        <dbReference type="Google" id="ProtNLM"/>
    </source>
</evidence>
<dbReference type="PANTHER" id="PTHR47326:SF1">
    <property type="entry name" value="HTH PSQ-TYPE DOMAIN-CONTAINING PROTEIN"/>
    <property type="match status" value="1"/>
</dbReference>
<dbReference type="EMBL" id="KI207872">
    <property type="protein sequence ID" value="ERL95748.1"/>
    <property type="molecule type" value="Genomic_DNA"/>
</dbReference>
<dbReference type="InterPro" id="IPR036397">
    <property type="entry name" value="RNaseH_sf"/>
</dbReference>
<dbReference type="GO" id="GO:0003676">
    <property type="term" value="F:nucleic acid binding"/>
    <property type="evidence" value="ECO:0007669"/>
    <property type="project" value="InterPro"/>
</dbReference>
<name>U4UT87_DENPD</name>
<dbReference type="PANTHER" id="PTHR47326">
    <property type="entry name" value="TRANSPOSABLE ELEMENT TC3 TRANSPOSASE-LIKE PROTEIN"/>
    <property type="match status" value="1"/>
</dbReference>
<dbReference type="AlphaFoldDB" id="U4UT87"/>
<evidence type="ECO:0000313" key="1">
    <source>
        <dbReference type="EMBL" id="ERL95748.1"/>
    </source>
</evidence>
<accession>U4UT87</accession>
<proteinExistence type="predicted"/>
<reference evidence="1 2" key="1">
    <citation type="journal article" date="2013" name="Genome Biol.">
        <title>Draft genome of the mountain pine beetle, Dendroctonus ponderosae Hopkins, a major forest pest.</title>
        <authorList>
            <person name="Keeling C.I."/>
            <person name="Yuen M.M."/>
            <person name="Liao N.Y."/>
            <person name="Docking T.R."/>
            <person name="Chan S.K."/>
            <person name="Taylor G.A."/>
            <person name="Palmquist D.L."/>
            <person name="Jackman S.D."/>
            <person name="Nguyen A."/>
            <person name="Li M."/>
            <person name="Henderson H."/>
            <person name="Janes J.K."/>
            <person name="Zhao Y."/>
            <person name="Pandoh P."/>
            <person name="Moore R."/>
            <person name="Sperling F.A."/>
            <person name="Huber D.P."/>
            <person name="Birol I."/>
            <person name="Jones S.J."/>
            <person name="Bohlmann J."/>
        </authorList>
    </citation>
    <scope>NUCLEOTIDE SEQUENCE</scope>
</reference>
<sequence length="112" mass="13366">MWLQLDGAPPHYHCGVRQFLNANFQNRWIDRNGFQNWPPRSPDLTPLDFFLWGYIKGIVYHTFTTTSHDMKTHIRDAFKTVTPQMLSRVNSGFEKRIYKCLKMDCQHLEHLL</sequence>
<dbReference type="Gene3D" id="3.30.420.10">
    <property type="entry name" value="Ribonuclease H-like superfamily/Ribonuclease H"/>
    <property type="match status" value="1"/>
</dbReference>
<evidence type="ECO:0000313" key="2">
    <source>
        <dbReference type="Proteomes" id="UP000030742"/>
    </source>
</evidence>
<protein>
    <recommendedName>
        <fullName evidence="3">Tc1-like transposase DDE domain-containing protein</fullName>
    </recommendedName>
</protein>